<dbReference type="Pfam" id="PF01396">
    <property type="entry name" value="Zn_ribbon_Top1"/>
    <property type="match status" value="2"/>
</dbReference>
<dbReference type="PANTHER" id="PTHR42785:SF1">
    <property type="entry name" value="DNA TOPOISOMERASE"/>
    <property type="match status" value="1"/>
</dbReference>
<dbReference type="PANTHER" id="PTHR42785">
    <property type="entry name" value="DNA TOPOISOMERASE, TYPE IA, CORE"/>
    <property type="match status" value="1"/>
</dbReference>
<organism evidence="5">
    <name type="scientific">Aerophobetes bacterium</name>
    <dbReference type="NCBI Taxonomy" id="2030807"/>
    <lineage>
        <taxon>Bacteria</taxon>
        <taxon>Candidatus Aerophobota</taxon>
    </lineage>
</organism>
<dbReference type="InterPro" id="IPR013497">
    <property type="entry name" value="Topo_IA_cen"/>
</dbReference>
<dbReference type="GO" id="GO:0003677">
    <property type="term" value="F:DNA binding"/>
    <property type="evidence" value="ECO:0007669"/>
    <property type="project" value="UniProtKB-KW"/>
</dbReference>
<dbReference type="InterPro" id="IPR000380">
    <property type="entry name" value="Topo_IA"/>
</dbReference>
<keyword evidence="2" id="KW-0238">DNA-binding</keyword>
<dbReference type="InterPro" id="IPR023405">
    <property type="entry name" value="Topo_IA_core_domain"/>
</dbReference>
<dbReference type="AlphaFoldDB" id="A0A7V0N1L0"/>
<dbReference type="EMBL" id="DRBC01000338">
    <property type="protein sequence ID" value="HDN85207.1"/>
    <property type="molecule type" value="Genomic_DNA"/>
</dbReference>
<dbReference type="SUPFAM" id="SSF57783">
    <property type="entry name" value="Zinc beta-ribbon"/>
    <property type="match status" value="1"/>
</dbReference>
<dbReference type="InterPro" id="IPR013824">
    <property type="entry name" value="Topo_IA_cen_sub1"/>
</dbReference>
<dbReference type="Gene3D" id="1.10.290.10">
    <property type="entry name" value="Topoisomerase I, domain 4"/>
    <property type="match status" value="1"/>
</dbReference>
<dbReference type="SUPFAM" id="SSF56712">
    <property type="entry name" value="Prokaryotic type I DNA topoisomerase"/>
    <property type="match status" value="1"/>
</dbReference>
<sequence length="430" mass="49026">MGADERVGLITYMRTDSTRIAKEAQLSVRKWIEKNLGKEYLPEKIPVYKNKKTSQDAHEAIRPTRVDLTPEMVKKYLSSDHYKLYNLVWRRFVASQMIEAEFDRVSVDIQGILPDKKELLFKLEGRWIKFPGFMKVYQEKSEKDKAIPILDAGATLSVEKIILRQHFTQPPAHYTEATLVKALEEKGIGRPSTYAPIISTIQQRGYVRWVRGKLIPTPLARIVNALLVTNFATIIDTNFTAKMEEGLDEVEQGKKKWTYLVGEFYQHFKRDLERAEANMKNIKEDGLIPTSMVCEKCGSKMVVKIGKFGEFLACSNYPKCKNTKPLDHKIGMKCPMPGCEGEIVEKLTKKGRSFYACSRYPECKFLSWDEPVEEACPYCGNSYLVKDQSGGLKCPRCGKKVKSTVVEKINLDGVICEIVKLRKISHAVSS</sequence>
<dbReference type="InterPro" id="IPR013825">
    <property type="entry name" value="Topo_IA_cen_sub2"/>
</dbReference>
<keyword evidence="3 5" id="KW-0413">Isomerase</keyword>
<evidence type="ECO:0000313" key="5">
    <source>
        <dbReference type="EMBL" id="HDN85207.1"/>
    </source>
</evidence>
<feature type="domain" description="Topo IA-type catalytic" evidence="4">
    <location>
        <begin position="1"/>
        <end position="272"/>
    </location>
</feature>
<dbReference type="Pfam" id="PF01131">
    <property type="entry name" value="Topoisom_bac"/>
    <property type="match status" value="1"/>
</dbReference>
<dbReference type="GO" id="GO:0003917">
    <property type="term" value="F:DNA topoisomerase type I (single strand cut, ATP-independent) activity"/>
    <property type="evidence" value="ECO:0007669"/>
    <property type="project" value="UniProtKB-EC"/>
</dbReference>
<evidence type="ECO:0000256" key="3">
    <source>
        <dbReference type="ARBA" id="ARBA00023235"/>
    </source>
</evidence>
<gene>
    <name evidence="5" type="primary">topA</name>
    <name evidence="5" type="ORF">ENG47_05600</name>
</gene>
<dbReference type="CDD" id="cd00186">
    <property type="entry name" value="TOP1Ac"/>
    <property type="match status" value="1"/>
</dbReference>
<dbReference type="Proteomes" id="UP000885660">
    <property type="component" value="Unassembled WGS sequence"/>
</dbReference>
<dbReference type="InterPro" id="IPR003602">
    <property type="entry name" value="Topo_IA_DNA-bd_dom"/>
</dbReference>
<reference evidence="5" key="1">
    <citation type="journal article" date="2020" name="mSystems">
        <title>Genome- and Community-Level Interaction Insights into Carbon Utilization and Element Cycling Functions of Hydrothermarchaeota in Hydrothermal Sediment.</title>
        <authorList>
            <person name="Zhou Z."/>
            <person name="Liu Y."/>
            <person name="Xu W."/>
            <person name="Pan J."/>
            <person name="Luo Z.H."/>
            <person name="Li M."/>
        </authorList>
    </citation>
    <scope>NUCLEOTIDE SEQUENCE [LARGE SCALE GENOMIC DNA]</scope>
    <source>
        <strain evidence="5">HyVt-219</strain>
    </source>
</reference>
<accession>A0A7V0N1L0</accession>
<evidence type="ECO:0000259" key="4">
    <source>
        <dbReference type="PROSITE" id="PS52039"/>
    </source>
</evidence>
<dbReference type="InterPro" id="IPR013826">
    <property type="entry name" value="Topo_IA_cen_sub3"/>
</dbReference>
<dbReference type="GO" id="GO:0006265">
    <property type="term" value="P:DNA topological change"/>
    <property type="evidence" value="ECO:0007669"/>
    <property type="project" value="InterPro"/>
</dbReference>
<name>A0A7V0N1L0_UNCAE</name>
<dbReference type="SMART" id="SM00437">
    <property type="entry name" value="TOP1Ac"/>
    <property type="match status" value="1"/>
</dbReference>
<dbReference type="EC" id="5.6.2.1" evidence="5"/>
<dbReference type="PROSITE" id="PS52039">
    <property type="entry name" value="TOPO_IA_2"/>
    <property type="match status" value="1"/>
</dbReference>
<dbReference type="PRINTS" id="PR00417">
    <property type="entry name" value="PRTPISMRASEI"/>
</dbReference>
<proteinExistence type="predicted"/>
<comment type="caution">
    <text evidence="5">The sequence shown here is derived from an EMBL/GenBank/DDBJ whole genome shotgun (WGS) entry which is preliminary data.</text>
</comment>
<evidence type="ECO:0000256" key="2">
    <source>
        <dbReference type="ARBA" id="ARBA00023125"/>
    </source>
</evidence>
<dbReference type="InterPro" id="IPR013498">
    <property type="entry name" value="Topo_IA_Znf"/>
</dbReference>
<protein>
    <submittedName>
        <fullName evidence="5">Type I DNA topoisomerase</fullName>
        <ecNumber evidence="5">5.6.2.1</ecNumber>
    </submittedName>
</protein>
<evidence type="ECO:0000256" key="1">
    <source>
        <dbReference type="ARBA" id="ARBA00023029"/>
    </source>
</evidence>
<dbReference type="Gene3D" id="3.30.65.10">
    <property type="entry name" value="Bacterial Topoisomerase I, domain 1"/>
    <property type="match status" value="1"/>
</dbReference>
<dbReference type="GO" id="GO:0005694">
    <property type="term" value="C:chromosome"/>
    <property type="evidence" value="ECO:0007669"/>
    <property type="project" value="InterPro"/>
</dbReference>
<dbReference type="Gene3D" id="2.70.20.10">
    <property type="entry name" value="Topoisomerase I, domain 3"/>
    <property type="match status" value="1"/>
</dbReference>
<dbReference type="Gene3D" id="1.10.460.10">
    <property type="entry name" value="Topoisomerase I, domain 2"/>
    <property type="match status" value="1"/>
</dbReference>
<keyword evidence="1" id="KW-0799">Topoisomerase</keyword>